<keyword evidence="4" id="KW-0804">Transcription</keyword>
<organism evidence="8 9">
    <name type="scientific">Nelumbo nucifera</name>
    <name type="common">Sacred lotus</name>
    <dbReference type="NCBI Taxonomy" id="4432"/>
    <lineage>
        <taxon>Eukaryota</taxon>
        <taxon>Viridiplantae</taxon>
        <taxon>Streptophyta</taxon>
        <taxon>Embryophyta</taxon>
        <taxon>Tracheophyta</taxon>
        <taxon>Spermatophyta</taxon>
        <taxon>Magnoliopsida</taxon>
        <taxon>Proteales</taxon>
        <taxon>Nelumbonaceae</taxon>
        <taxon>Nelumbo</taxon>
    </lineage>
</organism>
<sequence length="512" mass="56080">MEKGLEMTLLHPGKFVRKIPGGDDNVTDNSVDRKHTIKEMDFFSDHHRRVEASRSSNGCLQDQEKRDVLARTEPGVKTGLNLLTLNSGTERSLTEEKPKIQLSTLQVERDRLIEENRKLRSMLDQITKNYSALQTQLLLVMQRQKRENEHDEQRDDRNGMSSSTLSAQQFMDPGPSGALDLDEQLHSDDEETQEQLPSPTSNKRDHVHDTNQISKKRQSIDDGPEQTPQSWGGQKSPELAKAKGVEQVSEVPCRKARVSVRARSDAPLISDGCQWRKYGQKMAKGNPCPRAYYRCTMAVGCPVRKQVQRCAEDKSILITTYEGNHSHPLPLAATAMANTTSAAVDMLLSGSTTSKETLATSGFFHPLPHASTMATLSASAPFPTITLDLTQKLNSMQFLQAPPPTTPPFPVPLHGCTQLLGGQPVYIPPKLPLVPAEMQVGQRQLSMVETVTAAITTDPNFTAALAAAISSIIGTPRSNNGGNSNNNSSPSGARASPESPQLPQSCTTFLTN</sequence>
<name>A0A1U8BDR1_NELNU</name>
<dbReference type="SMR" id="A0A1U8BDR1"/>
<keyword evidence="6" id="KW-0175">Coiled coil</keyword>
<keyword evidence="2" id="KW-0805">Transcription regulation</keyword>
<dbReference type="Proteomes" id="UP000189703">
    <property type="component" value="Unplaced"/>
</dbReference>
<evidence type="ECO:0000256" key="6">
    <source>
        <dbReference type="SAM" id="Coils"/>
    </source>
</evidence>
<dbReference type="Gene3D" id="2.20.25.80">
    <property type="entry name" value="WRKY domain"/>
    <property type="match status" value="1"/>
</dbReference>
<dbReference type="SMART" id="SM00774">
    <property type="entry name" value="WRKY"/>
    <property type="match status" value="1"/>
</dbReference>
<dbReference type="FunFam" id="2.20.25.80:FF:000002">
    <property type="entry name" value="probable WRKY transcription factor 31"/>
    <property type="match status" value="1"/>
</dbReference>
<evidence type="ECO:0000256" key="3">
    <source>
        <dbReference type="ARBA" id="ARBA00023125"/>
    </source>
</evidence>
<evidence type="ECO:0000313" key="8">
    <source>
        <dbReference type="Proteomes" id="UP000189703"/>
    </source>
</evidence>
<keyword evidence="5" id="KW-0539">Nucleus</keyword>
<dbReference type="PANTHER" id="PTHR31429:SF59">
    <property type="entry name" value="WRKY TRANSCRIPTION FACTOR 47-RELATED"/>
    <property type="match status" value="1"/>
</dbReference>
<gene>
    <name evidence="9" type="primary">LOC104613528</name>
</gene>
<dbReference type="eggNOG" id="ENOG502QSY8">
    <property type="taxonomic scope" value="Eukaryota"/>
</dbReference>
<evidence type="ECO:0000256" key="7">
    <source>
        <dbReference type="SAM" id="MobiDB-lite"/>
    </source>
</evidence>
<dbReference type="InterPro" id="IPR003657">
    <property type="entry name" value="WRKY_dom"/>
</dbReference>
<dbReference type="GO" id="GO:0043565">
    <property type="term" value="F:sequence-specific DNA binding"/>
    <property type="evidence" value="ECO:0007669"/>
    <property type="project" value="InterPro"/>
</dbReference>
<dbReference type="PROSITE" id="PS50811">
    <property type="entry name" value="WRKY"/>
    <property type="match status" value="1"/>
</dbReference>
<feature type="region of interest" description="Disordered" evidence="7">
    <location>
        <begin position="474"/>
        <end position="512"/>
    </location>
</feature>
<evidence type="ECO:0000256" key="1">
    <source>
        <dbReference type="ARBA" id="ARBA00004123"/>
    </source>
</evidence>
<keyword evidence="8" id="KW-1185">Reference proteome</keyword>
<dbReference type="KEGG" id="nnu:104613528"/>
<dbReference type="Pfam" id="PF03106">
    <property type="entry name" value="WRKY"/>
    <property type="match status" value="1"/>
</dbReference>
<dbReference type="FunCoup" id="A0A1U8BDR1">
    <property type="interactions" value="68"/>
</dbReference>
<dbReference type="InterPro" id="IPR036576">
    <property type="entry name" value="WRKY_dom_sf"/>
</dbReference>
<dbReference type="OMA" id="KCEANGM"/>
<keyword evidence="3" id="KW-0238">DNA-binding</keyword>
<proteinExistence type="predicted"/>
<protein>
    <submittedName>
        <fullName evidence="9">Probable WRKY transcription factor 47</fullName>
    </submittedName>
</protein>
<feature type="compositionally biased region" description="Polar residues" evidence="7">
    <location>
        <begin position="498"/>
        <end position="512"/>
    </location>
</feature>
<dbReference type="PANTHER" id="PTHR31429">
    <property type="entry name" value="WRKY TRANSCRIPTION FACTOR 36-RELATED"/>
    <property type="match status" value="1"/>
</dbReference>
<feature type="compositionally biased region" description="Low complexity" evidence="7">
    <location>
        <begin position="474"/>
        <end position="497"/>
    </location>
</feature>
<dbReference type="GO" id="GO:0003700">
    <property type="term" value="F:DNA-binding transcription factor activity"/>
    <property type="evidence" value="ECO:0007669"/>
    <property type="project" value="InterPro"/>
</dbReference>
<dbReference type="InterPro" id="IPR044810">
    <property type="entry name" value="WRKY_plant"/>
</dbReference>
<comment type="subcellular location">
    <subcellularLocation>
        <location evidence="1">Nucleus</location>
    </subcellularLocation>
</comment>
<reference evidence="9" key="1">
    <citation type="submission" date="2025-08" db="UniProtKB">
        <authorList>
            <consortium name="RefSeq"/>
        </authorList>
    </citation>
    <scope>IDENTIFICATION</scope>
</reference>
<dbReference type="AlphaFoldDB" id="A0A1U8BDR1"/>
<feature type="compositionally biased region" description="Polar residues" evidence="7">
    <location>
        <begin position="159"/>
        <end position="169"/>
    </location>
</feature>
<evidence type="ECO:0000256" key="5">
    <source>
        <dbReference type="ARBA" id="ARBA00023242"/>
    </source>
</evidence>
<dbReference type="SUPFAM" id="SSF118290">
    <property type="entry name" value="WRKY DNA-binding domain"/>
    <property type="match status" value="1"/>
</dbReference>
<accession>A0A1U8BDR1</accession>
<evidence type="ECO:0000256" key="4">
    <source>
        <dbReference type="ARBA" id="ARBA00023163"/>
    </source>
</evidence>
<dbReference type="RefSeq" id="XP_010279671.1">
    <property type="nucleotide sequence ID" value="XM_010281369.2"/>
</dbReference>
<dbReference type="GeneID" id="104613528"/>
<evidence type="ECO:0000256" key="2">
    <source>
        <dbReference type="ARBA" id="ARBA00023015"/>
    </source>
</evidence>
<dbReference type="GO" id="GO:0005634">
    <property type="term" value="C:nucleus"/>
    <property type="evidence" value="ECO:0007669"/>
    <property type="project" value="UniProtKB-SubCell"/>
</dbReference>
<dbReference type="OrthoDB" id="2020995at2759"/>
<feature type="compositionally biased region" description="Basic and acidic residues" evidence="7">
    <location>
        <begin position="144"/>
        <end position="158"/>
    </location>
</feature>
<evidence type="ECO:0000313" key="9">
    <source>
        <dbReference type="RefSeq" id="XP_010279671.1"/>
    </source>
</evidence>
<feature type="region of interest" description="Disordered" evidence="7">
    <location>
        <begin position="143"/>
        <end position="246"/>
    </location>
</feature>
<feature type="coiled-coil region" evidence="6">
    <location>
        <begin position="102"/>
        <end position="136"/>
    </location>
</feature>